<protein>
    <recommendedName>
        <fullName evidence="3">DNA topoisomerase</fullName>
        <ecNumber evidence="3">5.6.2.1</ecNumber>
    </recommendedName>
</protein>
<evidence type="ECO:0000259" key="8">
    <source>
        <dbReference type="Pfam" id="PF21338"/>
    </source>
</evidence>
<dbReference type="InterPro" id="IPR014711">
    <property type="entry name" value="TopoI_cat_a-hlx-sub_euk"/>
</dbReference>
<feature type="domain" description="DNA topoisomerase I catalytic core eukaryotic-type" evidence="7">
    <location>
        <begin position="97"/>
        <end position="312"/>
    </location>
</feature>
<keyword evidence="5" id="KW-0238">DNA-binding</keyword>
<evidence type="ECO:0000256" key="1">
    <source>
        <dbReference type="ARBA" id="ARBA00000213"/>
    </source>
</evidence>
<keyword evidence="6 9" id="KW-0413">Isomerase</keyword>
<dbReference type="GO" id="GO:0006265">
    <property type="term" value="P:DNA topological change"/>
    <property type="evidence" value="ECO:0007669"/>
    <property type="project" value="InterPro"/>
</dbReference>
<evidence type="ECO:0000313" key="9">
    <source>
        <dbReference type="EMBL" id="AUM74952.1"/>
    </source>
</evidence>
<dbReference type="RefSeq" id="WP_101500297.1">
    <property type="nucleotide sequence ID" value="NZ_CP025583.1"/>
</dbReference>
<dbReference type="PRINTS" id="PR00416">
    <property type="entry name" value="EUTPISMRASEI"/>
</dbReference>
<accession>A0A2K9MHK1</accession>
<evidence type="ECO:0000256" key="4">
    <source>
        <dbReference type="ARBA" id="ARBA00023029"/>
    </source>
</evidence>
<dbReference type="OrthoDB" id="9778962at2"/>
<dbReference type="PROSITE" id="PS52038">
    <property type="entry name" value="TOPO_IB_2"/>
    <property type="match status" value="1"/>
</dbReference>
<dbReference type="InterPro" id="IPR011010">
    <property type="entry name" value="DNA_brk_join_enz"/>
</dbReference>
<feature type="domain" description="DNA topoisomerase IB N-terminal" evidence="8">
    <location>
        <begin position="37"/>
        <end position="85"/>
    </location>
</feature>
<dbReference type="Pfam" id="PF01028">
    <property type="entry name" value="Topoisom_I"/>
    <property type="match status" value="1"/>
</dbReference>
<evidence type="ECO:0000256" key="2">
    <source>
        <dbReference type="ARBA" id="ARBA00006645"/>
    </source>
</evidence>
<name>A0A2K9MHK1_9RHOB</name>
<evidence type="ECO:0000256" key="3">
    <source>
        <dbReference type="ARBA" id="ARBA00012891"/>
    </source>
</evidence>
<gene>
    <name evidence="9" type="ORF">CYR75_12275</name>
</gene>
<dbReference type="Gene3D" id="3.90.15.10">
    <property type="entry name" value="Topoisomerase I, Chain A, domain 3"/>
    <property type="match status" value="1"/>
</dbReference>
<dbReference type="InterPro" id="IPR001631">
    <property type="entry name" value="TopoI"/>
</dbReference>
<dbReference type="Gene3D" id="3.30.66.10">
    <property type="entry name" value="DNA topoisomerase I domain"/>
    <property type="match status" value="1"/>
</dbReference>
<dbReference type="Pfam" id="PF21338">
    <property type="entry name" value="Top1B_N_bact"/>
    <property type="match status" value="1"/>
</dbReference>
<proteinExistence type="inferred from homology"/>
<dbReference type="InterPro" id="IPR035447">
    <property type="entry name" value="DNA_topo_I_N_sf"/>
</dbReference>
<dbReference type="AlphaFoldDB" id="A0A2K9MHK1"/>
<evidence type="ECO:0000313" key="10">
    <source>
        <dbReference type="Proteomes" id="UP000234882"/>
    </source>
</evidence>
<dbReference type="GO" id="GO:0003917">
    <property type="term" value="F:DNA topoisomerase type I (single strand cut, ATP-independent) activity"/>
    <property type="evidence" value="ECO:0007669"/>
    <property type="project" value="UniProtKB-EC"/>
</dbReference>
<comment type="catalytic activity">
    <reaction evidence="1">
        <text>ATP-independent breakage of single-stranded DNA, followed by passage and rejoining.</text>
        <dbReference type="EC" id="5.6.2.1"/>
    </reaction>
</comment>
<dbReference type="SUPFAM" id="SSF55869">
    <property type="entry name" value="DNA topoisomerase I domain"/>
    <property type="match status" value="1"/>
</dbReference>
<dbReference type="Proteomes" id="UP000234882">
    <property type="component" value="Chromosome"/>
</dbReference>
<dbReference type="SUPFAM" id="SSF56349">
    <property type="entry name" value="DNA breaking-rejoining enzymes"/>
    <property type="match status" value="1"/>
</dbReference>
<dbReference type="InterPro" id="IPR013500">
    <property type="entry name" value="TopoI_cat_euk"/>
</dbReference>
<evidence type="ECO:0000256" key="5">
    <source>
        <dbReference type="ARBA" id="ARBA00023125"/>
    </source>
</evidence>
<dbReference type="InterPro" id="IPR049331">
    <property type="entry name" value="Top1B_N_bact"/>
</dbReference>
<keyword evidence="4" id="KW-0799">Topoisomerase</keyword>
<evidence type="ECO:0000256" key="6">
    <source>
        <dbReference type="ARBA" id="ARBA00023235"/>
    </source>
</evidence>
<evidence type="ECO:0000259" key="7">
    <source>
        <dbReference type="Pfam" id="PF01028"/>
    </source>
</evidence>
<organism evidence="9 10">
    <name type="scientific">Paracoccus jeotgali</name>
    <dbReference type="NCBI Taxonomy" id="2065379"/>
    <lineage>
        <taxon>Bacteria</taxon>
        <taxon>Pseudomonadati</taxon>
        <taxon>Pseudomonadota</taxon>
        <taxon>Alphaproteobacteria</taxon>
        <taxon>Rhodobacterales</taxon>
        <taxon>Paracoccaceae</taxon>
        <taxon>Paracoccus</taxon>
    </lineage>
</organism>
<dbReference type="Gene3D" id="1.10.132.120">
    <property type="match status" value="1"/>
</dbReference>
<dbReference type="EC" id="5.6.2.1" evidence="3"/>
<dbReference type="KEGG" id="paru:CYR75_12275"/>
<keyword evidence="10" id="KW-1185">Reference proteome</keyword>
<dbReference type="GO" id="GO:0003677">
    <property type="term" value="F:DNA binding"/>
    <property type="evidence" value="ECO:0007669"/>
    <property type="project" value="UniProtKB-KW"/>
</dbReference>
<sequence length="352" mass="40214">MPKDSPIIDPKDAAETAGLIHVSDDMPGITRHRAGTGFSYRDPAGKTIRDPKLRRRIEALAIPPAYTDVWICPDPRGHIQATGRDARGRKQYRYHPDFRELRESAKYEHMLDFAAALPTIRSRVDEDMSRRKMTQEKVLATAVWLLEHTMIRVGNADYARENRSHGLTTLRSRHLKLEGSQVRFRFRGKSGKEWDVGIADRRVARIMRRMQDIPGQHLFQYLDEDGERRQVSSTDVNDYLREISGKDVTAKDFRTWTGTLLAALALSEYDSADSEAVAKRNVRDAIARVASRLGNTPAICRKCYVHPQIIDAYLADDLKLELQGDIAEDLRRTDLHPDEVQVLKFLKKRLSA</sequence>
<comment type="similarity">
    <text evidence="2">Belongs to the type IB topoisomerase family.</text>
</comment>
<reference evidence="10" key="1">
    <citation type="submission" date="2017-12" db="EMBL/GenBank/DDBJ databases">
        <title>Genomic analysis of Paracoccus sp. CBA4604.</title>
        <authorList>
            <person name="Roh S.W."/>
            <person name="Kim J.Y."/>
            <person name="Kim J.S."/>
        </authorList>
    </citation>
    <scope>NUCLEOTIDE SEQUENCE [LARGE SCALE GENOMIC DNA]</scope>
    <source>
        <strain evidence="10">CBA4604</strain>
    </source>
</reference>
<dbReference type="EMBL" id="CP025583">
    <property type="protein sequence ID" value="AUM74952.1"/>
    <property type="molecule type" value="Genomic_DNA"/>
</dbReference>